<comment type="similarity">
    <text evidence="2 10 11">Belongs to the TonB-dependent receptor family.</text>
</comment>
<proteinExistence type="inferred from homology"/>
<evidence type="ECO:0000256" key="7">
    <source>
        <dbReference type="ARBA" id="ARBA00023136"/>
    </source>
</evidence>
<evidence type="ECO:0000313" key="16">
    <source>
        <dbReference type="Proteomes" id="UP001206126"/>
    </source>
</evidence>
<evidence type="ECO:0000256" key="2">
    <source>
        <dbReference type="ARBA" id="ARBA00009810"/>
    </source>
</evidence>
<evidence type="ECO:0000256" key="10">
    <source>
        <dbReference type="PROSITE-ProRule" id="PRU01360"/>
    </source>
</evidence>
<evidence type="ECO:0000259" key="13">
    <source>
        <dbReference type="Pfam" id="PF00593"/>
    </source>
</evidence>
<evidence type="ECO:0000313" key="15">
    <source>
        <dbReference type="EMBL" id="MCS0810249.1"/>
    </source>
</evidence>
<organism evidence="15 16">
    <name type="scientific">Massilia agilis</name>
    <dbReference type="NCBI Taxonomy" id="1811226"/>
    <lineage>
        <taxon>Bacteria</taxon>
        <taxon>Pseudomonadati</taxon>
        <taxon>Pseudomonadota</taxon>
        <taxon>Betaproteobacteria</taxon>
        <taxon>Burkholderiales</taxon>
        <taxon>Oxalobacteraceae</taxon>
        <taxon>Telluria group</taxon>
        <taxon>Massilia</taxon>
    </lineage>
</organism>
<dbReference type="PANTHER" id="PTHR47234">
    <property type="match status" value="1"/>
</dbReference>
<dbReference type="Pfam" id="PF07715">
    <property type="entry name" value="Plug"/>
    <property type="match status" value="1"/>
</dbReference>
<dbReference type="InterPro" id="IPR036942">
    <property type="entry name" value="Beta-barrel_TonB_sf"/>
</dbReference>
<evidence type="ECO:0000256" key="12">
    <source>
        <dbReference type="SAM" id="SignalP"/>
    </source>
</evidence>
<keyword evidence="12" id="KW-0732">Signal</keyword>
<dbReference type="Gene3D" id="2.40.170.20">
    <property type="entry name" value="TonB-dependent receptor, beta-barrel domain"/>
    <property type="match status" value="1"/>
</dbReference>
<keyword evidence="8 15" id="KW-0675">Receptor</keyword>
<evidence type="ECO:0000256" key="5">
    <source>
        <dbReference type="ARBA" id="ARBA00022692"/>
    </source>
</evidence>
<comment type="caution">
    <text evidence="15">The sequence shown here is derived from an EMBL/GenBank/DDBJ whole genome shotgun (WGS) entry which is preliminary data.</text>
</comment>
<dbReference type="SUPFAM" id="SSF56935">
    <property type="entry name" value="Porins"/>
    <property type="match status" value="1"/>
</dbReference>
<dbReference type="InterPro" id="IPR039426">
    <property type="entry name" value="TonB-dep_rcpt-like"/>
</dbReference>
<evidence type="ECO:0000256" key="9">
    <source>
        <dbReference type="ARBA" id="ARBA00023237"/>
    </source>
</evidence>
<keyword evidence="3 10" id="KW-0813">Transport</keyword>
<dbReference type="InterPro" id="IPR000531">
    <property type="entry name" value="Beta-barrel_TonB"/>
</dbReference>
<protein>
    <submittedName>
        <fullName evidence="15">TonB-dependent receptor</fullName>
    </submittedName>
</protein>
<accession>A0ABT2DG06</accession>
<reference evidence="15 16" key="1">
    <citation type="submission" date="2022-08" db="EMBL/GenBank/DDBJ databases">
        <title>Reclassification of Massilia species as members of the genera Telluria, Duganella, Pseudoduganella, Mokoshia gen. nov. and Zemynaea gen. nov. using orthogonal and non-orthogonal genome-based approaches.</title>
        <authorList>
            <person name="Bowman J.P."/>
        </authorList>
    </citation>
    <scope>NUCLEOTIDE SEQUENCE [LARGE SCALE GENOMIC DNA]</scope>
    <source>
        <strain evidence="15 16">JCM 31605</strain>
    </source>
</reference>
<keyword evidence="5 10" id="KW-0812">Transmembrane</keyword>
<dbReference type="EMBL" id="JANUHB010000005">
    <property type="protein sequence ID" value="MCS0810249.1"/>
    <property type="molecule type" value="Genomic_DNA"/>
</dbReference>
<feature type="chain" id="PRO_5046861131" evidence="12">
    <location>
        <begin position="28"/>
        <end position="965"/>
    </location>
</feature>
<feature type="signal peptide" evidence="12">
    <location>
        <begin position="1"/>
        <end position="27"/>
    </location>
</feature>
<dbReference type="Pfam" id="PF00593">
    <property type="entry name" value="TonB_dep_Rec_b-barrel"/>
    <property type="match status" value="1"/>
</dbReference>
<sequence length="965" mass="104416">MMEKILSRSIRVICLGGMALGMQAAYAQEAQPQSMQRVEVTGSRIRAVDLETSQPVQVMTQEQIQKSGLVTVGDILNNLSSAGAPDFSKGGSLVSNRENGGQYINLRNLGSNRLLVLVDGKRWTQTVDGYTDLSTIPSSMVERMEVLKDGASAVYGSDAIAGVVNIILKKKMEGGQLSVYEGANQKHGDAKAKDFSLTYGASNDKASLMFGLSHTEQGVVWANSRDITSTSYGPAHATAALGTGPWGRIAGVSASGGADTSVINQVLNHTGTYDGVGTGSNSRDPNSYHKYTGAAADKFNSTSQMMFNMPNRLDTIFTKGVVNLRDDLRFTTTAMFSQRTAEATVAGYPLNSTSQSTYPVYVDKDSYFNPYGNQVAGAGKGQDLYFWRRTIEVPRNTESENRTLHIDAGFEGEFAVRGLPWNWDVNYNHSAVTGSTLSTGNLNLVNLKKALGPSFMNASGVVQCGTAAKPVSLTECVPFNILGGPSASSQAALNYVMSTGQATYGSTVNSATANIGGELYTLPAGPLSFAAGYEHRSVSGYDRPGQFEQSGYSTDLAGNPTSGKYNVKEAYAELRIPVLAKQFLAEKLVFDLATRHSDYSNFGSTNNSKVSFEYKPVKDLLTRGTWAQGFRAPYVGDTFGGGQQSFDTYLDPCDTKYGSAAKDPAVAARCAAAGVPANFRQLTQTGTALTNPGGAQGAYPFQAGAGNANLQPETAYTRTVGFVYSPSWLPGFSGSLDWYRININNRITSVSATYVANQCYVAGVNTFCGSIKRDPITGEITSLARGNANLGKMETEGLDLSLDYRFPRSKYGQFTIHNETSYVDSFKIKSTDTSDWQEYAGEYFYNRVKSNTQLNWTLGNWGATWGVRYYSPTKDQCWDTDIECSNPGMKASWGTDVNKIGSVMYHDLNVSYKTSWNGKIMAGINNLFDKQPRIVYQAGAQSSSSSVDPDQSLGRFFYVRYNQSF</sequence>
<keyword evidence="7 10" id="KW-0472">Membrane</keyword>
<evidence type="ECO:0000259" key="14">
    <source>
        <dbReference type="Pfam" id="PF07715"/>
    </source>
</evidence>
<comment type="subcellular location">
    <subcellularLocation>
        <location evidence="1 10">Cell outer membrane</location>
        <topology evidence="1 10">Multi-pass membrane protein</topology>
    </subcellularLocation>
</comment>
<feature type="domain" description="TonB-dependent receptor-like beta-barrel" evidence="13">
    <location>
        <begin position="364"/>
        <end position="927"/>
    </location>
</feature>
<dbReference type="Gene3D" id="2.170.130.10">
    <property type="entry name" value="TonB-dependent receptor, plug domain"/>
    <property type="match status" value="1"/>
</dbReference>
<gene>
    <name evidence="15" type="ORF">NX774_20190</name>
</gene>
<dbReference type="RefSeq" id="WP_258824068.1">
    <property type="nucleotide sequence ID" value="NZ_JANUHB010000005.1"/>
</dbReference>
<keyword evidence="9 10" id="KW-0998">Cell outer membrane</keyword>
<dbReference type="PROSITE" id="PS52016">
    <property type="entry name" value="TONB_DEPENDENT_REC_3"/>
    <property type="match status" value="1"/>
</dbReference>
<keyword evidence="16" id="KW-1185">Reference proteome</keyword>
<name>A0ABT2DG06_9BURK</name>
<dbReference type="InterPro" id="IPR012910">
    <property type="entry name" value="Plug_dom"/>
</dbReference>
<evidence type="ECO:0000256" key="6">
    <source>
        <dbReference type="ARBA" id="ARBA00023077"/>
    </source>
</evidence>
<feature type="domain" description="TonB-dependent receptor plug" evidence="14">
    <location>
        <begin position="51"/>
        <end position="163"/>
    </location>
</feature>
<dbReference type="PANTHER" id="PTHR47234:SF2">
    <property type="entry name" value="TONB-DEPENDENT RECEPTOR"/>
    <property type="match status" value="1"/>
</dbReference>
<evidence type="ECO:0000256" key="8">
    <source>
        <dbReference type="ARBA" id="ARBA00023170"/>
    </source>
</evidence>
<evidence type="ECO:0000256" key="1">
    <source>
        <dbReference type="ARBA" id="ARBA00004571"/>
    </source>
</evidence>
<evidence type="ECO:0000256" key="4">
    <source>
        <dbReference type="ARBA" id="ARBA00022452"/>
    </source>
</evidence>
<dbReference type="Proteomes" id="UP001206126">
    <property type="component" value="Unassembled WGS sequence"/>
</dbReference>
<evidence type="ECO:0000256" key="3">
    <source>
        <dbReference type="ARBA" id="ARBA00022448"/>
    </source>
</evidence>
<keyword evidence="4 10" id="KW-1134">Transmembrane beta strand</keyword>
<dbReference type="InterPro" id="IPR037066">
    <property type="entry name" value="Plug_dom_sf"/>
</dbReference>
<keyword evidence="6 11" id="KW-0798">TonB box</keyword>
<evidence type="ECO:0000256" key="11">
    <source>
        <dbReference type="RuleBase" id="RU003357"/>
    </source>
</evidence>